<organism evidence="1 2">
    <name type="scientific">Aquila chrysaetos chrysaetos</name>
    <dbReference type="NCBI Taxonomy" id="223781"/>
    <lineage>
        <taxon>Eukaryota</taxon>
        <taxon>Metazoa</taxon>
        <taxon>Chordata</taxon>
        <taxon>Craniata</taxon>
        <taxon>Vertebrata</taxon>
        <taxon>Euteleostomi</taxon>
        <taxon>Archelosauria</taxon>
        <taxon>Archosauria</taxon>
        <taxon>Dinosauria</taxon>
        <taxon>Saurischia</taxon>
        <taxon>Theropoda</taxon>
        <taxon>Coelurosauria</taxon>
        <taxon>Aves</taxon>
        <taxon>Neognathae</taxon>
        <taxon>Neoaves</taxon>
        <taxon>Telluraves</taxon>
        <taxon>Accipitrimorphae</taxon>
        <taxon>Accipitriformes</taxon>
        <taxon>Accipitridae</taxon>
        <taxon>Accipitrinae</taxon>
        <taxon>Aquila</taxon>
    </lineage>
</organism>
<keyword evidence="2" id="KW-1185">Reference proteome</keyword>
<proteinExistence type="predicted"/>
<accession>A0A663ET74</accession>
<evidence type="ECO:0000313" key="1">
    <source>
        <dbReference type="Ensembl" id="ENSACCP00020015527.1"/>
    </source>
</evidence>
<dbReference type="Proteomes" id="UP000472275">
    <property type="component" value="Chromosome 24"/>
</dbReference>
<protein>
    <submittedName>
        <fullName evidence="1">Uncharacterized protein</fullName>
    </submittedName>
</protein>
<reference evidence="1" key="2">
    <citation type="submission" date="2025-09" db="UniProtKB">
        <authorList>
            <consortium name="Ensembl"/>
        </authorList>
    </citation>
    <scope>IDENTIFICATION</scope>
</reference>
<dbReference type="AlphaFoldDB" id="A0A663ET74"/>
<dbReference type="Ensembl" id="ENSACCT00020016195.1">
    <property type="protein sequence ID" value="ENSACCP00020015527.1"/>
    <property type="gene ID" value="ENSACCG00020010655.1"/>
</dbReference>
<dbReference type="InParanoid" id="A0A663ET74"/>
<sequence length="116" mass="12868">RGAWPEGQQGRQRGAGEWGGCRCSCFPGGVATKIGSFCLALPMPNARVGHCRWLRQEVVEMGLRIYVVSLLSCVRLFPRRVPMESQVLEDSKASLVRKVMKDLEVSLVPPAPWACR</sequence>
<evidence type="ECO:0000313" key="2">
    <source>
        <dbReference type="Proteomes" id="UP000472275"/>
    </source>
</evidence>
<reference evidence="1" key="1">
    <citation type="submission" date="2025-08" db="UniProtKB">
        <authorList>
            <consortium name="Ensembl"/>
        </authorList>
    </citation>
    <scope>IDENTIFICATION</scope>
</reference>
<name>A0A663ET74_AQUCH</name>